<organism evidence="3">
    <name type="scientific">Eiseniibacteriota bacterium</name>
    <dbReference type="NCBI Taxonomy" id="2212470"/>
    <lineage>
        <taxon>Bacteria</taxon>
        <taxon>Candidatus Eiseniibacteriota</taxon>
    </lineage>
</organism>
<comment type="catalytic activity">
    <reaction evidence="1">
        <text>L-glutamyl-tRNA(Gln) + L-glutamine + ATP + H2O = L-glutaminyl-tRNA(Gln) + L-glutamate + ADP + phosphate + H(+)</text>
        <dbReference type="Rhea" id="RHEA:17521"/>
        <dbReference type="Rhea" id="RHEA-COMP:9681"/>
        <dbReference type="Rhea" id="RHEA-COMP:9684"/>
        <dbReference type="ChEBI" id="CHEBI:15377"/>
        <dbReference type="ChEBI" id="CHEBI:15378"/>
        <dbReference type="ChEBI" id="CHEBI:29985"/>
        <dbReference type="ChEBI" id="CHEBI:30616"/>
        <dbReference type="ChEBI" id="CHEBI:43474"/>
        <dbReference type="ChEBI" id="CHEBI:58359"/>
        <dbReference type="ChEBI" id="CHEBI:78520"/>
        <dbReference type="ChEBI" id="CHEBI:78521"/>
        <dbReference type="ChEBI" id="CHEBI:456216"/>
    </reaction>
</comment>
<dbReference type="AlphaFoldDB" id="A0A832MJL8"/>
<sequence length="215" mass="23337">MARAARRCRASWTRFRPRCWSARRPPSRAGRGPGARPRAASAEAAPTATTRRRRSRGARRRAPPPATARWGAPCGTMRSGAGWCRRWRATGPTRATPCASARRSRRWSGGFSPGARTAMDRETVNRIAELARLEIPEARRDAVAAELTRILEFVATLDRLDAAGDPPLPGVACDGGLREDREDGRRLGAEAALAGAPEADDGFFVVPPVVEHLEP</sequence>
<comment type="caution">
    <text evidence="3">The sequence shown here is derived from an EMBL/GenBank/DDBJ whole genome shotgun (WGS) entry which is preliminary data.</text>
</comment>
<comment type="function">
    <text evidence="1">Allows the formation of correctly charged Asn-tRNA(Asn) or Gln-tRNA(Gln) through the transamidation of misacylated Asp-tRNA(Asn) or Glu-tRNA(Gln) in organisms which lack either or both of asparaginyl-tRNA or glutaminyl-tRNA synthetases. The reaction takes place in the presence of glutamine and ATP through an activated phospho-Asp-tRNA(Asn) or phospho-Glu-tRNA(Gln).</text>
</comment>
<gene>
    <name evidence="1 3" type="primary">gatC</name>
    <name evidence="3" type="ORF">ENR23_05825</name>
</gene>
<keyword evidence="1" id="KW-0436">Ligase</keyword>
<dbReference type="GO" id="GO:0005524">
    <property type="term" value="F:ATP binding"/>
    <property type="evidence" value="ECO:0007669"/>
    <property type="project" value="UniProtKB-KW"/>
</dbReference>
<dbReference type="EC" id="6.3.5.-" evidence="1"/>
<dbReference type="GO" id="GO:0006450">
    <property type="term" value="P:regulation of translational fidelity"/>
    <property type="evidence" value="ECO:0007669"/>
    <property type="project" value="InterPro"/>
</dbReference>
<feature type="compositionally biased region" description="Basic residues" evidence="2">
    <location>
        <begin position="50"/>
        <end position="62"/>
    </location>
</feature>
<proteinExistence type="inferred from homology"/>
<protein>
    <recommendedName>
        <fullName evidence="1">Aspartyl/glutamyl-tRNA(Asn/Gln) amidotransferase subunit C</fullName>
        <shortName evidence="1">Asp/Glu-ADT subunit C</shortName>
        <ecNumber evidence="1">6.3.5.-</ecNumber>
    </recommendedName>
</protein>
<dbReference type="HAMAP" id="MF_00122">
    <property type="entry name" value="GatC"/>
    <property type="match status" value="1"/>
</dbReference>
<dbReference type="InterPro" id="IPR003837">
    <property type="entry name" value="GatC"/>
</dbReference>
<dbReference type="GO" id="GO:0050567">
    <property type="term" value="F:glutaminyl-tRNA synthase (glutamine-hydrolyzing) activity"/>
    <property type="evidence" value="ECO:0007669"/>
    <property type="project" value="UniProtKB-UniRule"/>
</dbReference>
<name>A0A832MJL8_UNCEI</name>
<dbReference type="EMBL" id="DSQF01000012">
    <property type="protein sequence ID" value="HGZ42937.1"/>
    <property type="molecule type" value="Genomic_DNA"/>
</dbReference>
<dbReference type="GO" id="GO:0006412">
    <property type="term" value="P:translation"/>
    <property type="evidence" value="ECO:0007669"/>
    <property type="project" value="UniProtKB-UniRule"/>
</dbReference>
<dbReference type="InterPro" id="IPR036113">
    <property type="entry name" value="Asp/Glu-ADT_sf_sub_c"/>
</dbReference>
<dbReference type="Gene3D" id="1.10.20.60">
    <property type="entry name" value="Glu-tRNAGln amidotransferase C subunit, N-terminal domain"/>
    <property type="match status" value="1"/>
</dbReference>
<dbReference type="Pfam" id="PF02686">
    <property type="entry name" value="GatC"/>
    <property type="match status" value="1"/>
</dbReference>
<comment type="similarity">
    <text evidence="1">Belongs to the GatC family.</text>
</comment>
<keyword evidence="1" id="KW-0648">Protein biosynthesis</keyword>
<feature type="compositionally biased region" description="Low complexity" evidence="2">
    <location>
        <begin position="22"/>
        <end position="49"/>
    </location>
</feature>
<feature type="region of interest" description="Disordered" evidence="2">
    <location>
        <begin position="20"/>
        <end position="73"/>
    </location>
</feature>
<dbReference type="SUPFAM" id="SSF141000">
    <property type="entry name" value="Glu-tRNAGln amidotransferase C subunit"/>
    <property type="match status" value="1"/>
</dbReference>
<dbReference type="GO" id="GO:0016740">
    <property type="term" value="F:transferase activity"/>
    <property type="evidence" value="ECO:0007669"/>
    <property type="project" value="UniProtKB-KW"/>
</dbReference>
<comment type="catalytic activity">
    <reaction evidence="1">
        <text>L-aspartyl-tRNA(Asn) + L-glutamine + ATP + H2O = L-asparaginyl-tRNA(Asn) + L-glutamate + ADP + phosphate + 2 H(+)</text>
        <dbReference type="Rhea" id="RHEA:14513"/>
        <dbReference type="Rhea" id="RHEA-COMP:9674"/>
        <dbReference type="Rhea" id="RHEA-COMP:9677"/>
        <dbReference type="ChEBI" id="CHEBI:15377"/>
        <dbReference type="ChEBI" id="CHEBI:15378"/>
        <dbReference type="ChEBI" id="CHEBI:29985"/>
        <dbReference type="ChEBI" id="CHEBI:30616"/>
        <dbReference type="ChEBI" id="CHEBI:43474"/>
        <dbReference type="ChEBI" id="CHEBI:58359"/>
        <dbReference type="ChEBI" id="CHEBI:78515"/>
        <dbReference type="ChEBI" id="CHEBI:78516"/>
        <dbReference type="ChEBI" id="CHEBI:456216"/>
    </reaction>
</comment>
<comment type="subunit">
    <text evidence="1">Heterotrimer of A, B and C subunits.</text>
</comment>
<evidence type="ECO:0000256" key="2">
    <source>
        <dbReference type="SAM" id="MobiDB-lite"/>
    </source>
</evidence>
<reference evidence="3" key="1">
    <citation type="journal article" date="2020" name="mSystems">
        <title>Genome- and Community-Level Interaction Insights into Carbon Utilization and Element Cycling Functions of Hydrothermarchaeota in Hydrothermal Sediment.</title>
        <authorList>
            <person name="Zhou Z."/>
            <person name="Liu Y."/>
            <person name="Xu W."/>
            <person name="Pan J."/>
            <person name="Luo Z.H."/>
            <person name="Li M."/>
        </authorList>
    </citation>
    <scope>NUCLEOTIDE SEQUENCE [LARGE SCALE GENOMIC DNA]</scope>
    <source>
        <strain evidence="3">SpSt-381</strain>
    </source>
</reference>
<evidence type="ECO:0000256" key="1">
    <source>
        <dbReference type="HAMAP-Rule" id="MF_00122"/>
    </source>
</evidence>
<dbReference type="NCBIfam" id="TIGR00135">
    <property type="entry name" value="gatC"/>
    <property type="match status" value="1"/>
</dbReference>
<evidence type="ECO:0000313" key="3">
    <source>
        <dbReference type="EMBL" id="HGZ42937.1"/>
    </source>
</evidence>
<keyword evidence="1" id="KW-0067">ATP-binding</keyword>
<accession>A0A832MJL8</accession>
<keyword evidence="1" id="KW-0547">Nucleotide-binding</keyword>
<feature type="region of interest" description="Disordered" evidence="2">
    <location>
        <begin position="94"/>
        <end position="116"/>
    </location>
</feature>
<keyword evidence="3" id="KW-0808">Transferase</keyword>